<evidence type="ECO:0000256" key="1">
    <source>
        <dbReference type="SAM" id="Phobius"/>
    </source>
</evidence>
<keyword evidence="1" id="KW-0472">Membrane</keyword>
<proteinExistence type="predicted"/>
<protein>
    <submittedName>
        <fullName evidence="2">Uncharacterized protein</fullName>
    </submittedName>
</protein>
<dbReference type="AlphaFoldDB" id="A0A543CTB4"/>
<accession>A0A543CTB4</accession>
<keyword evidence="3" id="KW-1185">Reference proteome</keyword>
<sequence>MHGGLPFIGFSTIIYGVVGLAVAAGGAVTRFRRHK</sequence>
<evidence type="ECO:0000313" key="2">
    <source>
        <dbReference type="EMBL" id="TQM00271.1"/>
    </source>
</evidence>
<keyword evidence="1" id="KW-1133">Transmembrane helix</keyword>
<dbReference type="Proteomes" id="UP000316096">
    <property type="component" value="Unassembled WGS sequence"/>
</dbReference>
<gene>
    <name evidence="2" type="ORF">FB559_5981</name>
</gene>
<organism evidence="2 3">
    <name type="scientific">Actinoallomurus bryophytorum</name>
    <dbReference type="NCBI Taxonomy" id="1490222"/>
    <lineage>
        <taxon>Bacteria</taxon>
        <taxon>Bacillati</taxon>
        <taxon>Actinomycetota</taxon>
        <taxon>Actinomycetes</taxon>
        <taxon>Streptosporangiales</taxon>
        <taxon>Thermomonosporaceae</taxon>
        <taxon>Actinoallomurus</taxon>
    </lineage>
</organism>
<dbReference type="EMBL" id="VFOZ01000001">
    <property type="protein sequence ID" value="TQM00271.1"/>
    <property type="molecule type" value="Genomic_DNA"/>
</dbReference>
<reference evidence="2 3" key="1">
    <citation type="submission" date="2019-06" db="EMBL/GenBank/DDBJ databases">
        <title>Sequencing the genomes of 1000 actinobacteria strains.</title>
        <authorList>
            <person name="Klenk H.-P."/>
        </authorList>
    </citation>
    <scope>NUCLEOTIDE SEQUENCE [LARGE SCALE GENOMIC DNA]</scope>
    <source>
        <strain evidence="2 3">DSM 102200</strain>
    </source>
</reference>
<comment type="caution">
    <text evidence="2">The sequence shown here is derived from an EMBL/GenBank/DDBJ whole genome shotgun (WGS) entry which is preliminary data.</text>
</comment>
<keyword evidence="1" id="KW-0812">Transmembrane</keyword>
<feature type="transmembrane region" description="Helical" evidence="1">
    <location>
        <begin position="6"/>
        <end position="28"/>
    </location>
</feature>
<name>A0A543CTB4_9ACTN</name>
<evidence type="ECO:0000313" key="3">
    <source>
        <dbReference type="Proteomes" id="UP000316096"/>
    </source>
</evidence>